<sequence>GARAAARRLAARPAGAALALRQRPASVLRGGGARRPLLRWLAAAQCTTQSHTRFCFSHLRLIVTWNVSIVRFAVIVSDKLQKKVQNRLCATKNTRFECANENDLCNGALTVPVHIVDRLTALTADRLTKSFVLRLLKVLL</sequence>
<name>A0A1E1WIX1_PECGO</name>
<accession>A0A1E1WIX1</accession>
<evidence type="ECO:0000313" key="1">
    <source>
        <dbReference type="EMBL" id="JAT86944.1"/>
    </source>
</evidence>
<reference evidence="1" key="1">
    <citation type="submission" date="2015-09" db="EMBL/GenBank/DDBJ databases">
        <title>De novo assembly of Pectinophora gossypiella (Pink Bollworm) gut transcriptome.</title>
        <authorList>
            <person name="Tassone E.E."/>
        </authorList>
    </citation>
    <scope>NUCLEOTIDE SEQUENCE</scope>
</reference>
<gene>
    <name evidence="1" type="ORF">g.6594</name>
</gene>
<dbReference type="EMBL" id="GDQN01004110">
    <property type="protein sequence ID" value="JAT86944.1"/>
    <property type="molecule type" value="Transcribed_RNA"/>
</dbReference>
<protein>
    <submittedName>
        <fullName evidence="1">Uncharacterized protein</fullName>
    </submittedName>
</protein>
<feature type="non-terminal residue" evidence="1">
    <location>
        <position position="1"/>
    </location>
</feature>
<organism evidence="1">
    <name type="scientific">Pectinophora gossypiella</name>
    <name type="common">Cotton pink bollworm</name>
    <name type="synonym">Depressaria gossypiella</name>
    <dbReference type="NCBI Taxonomy" id="13191"/>
    <lineage>
        <taxon>Eukaryota</taxon>
        <taxon>Metazoa</taxon>
        <taxon>Ecdysozoa</taxon>
        <taxon>Arthropoda</taxon>
        <taxon>Hexapoda</taxon>
        <taxon>Insecta</taxon>
        <taxon>Pterygota</taxon>
        <taxon>Neoptera</taxon>
        <taxon>Endopterygota</taxon>
        <taxon>Lepidoptera</taxon>
        <taxon>Glossata</taxon>
        <taxon>Ditrysia</taxon>
        <taxon>Gelechioidea</taxon>
        <taxon>Gelechiidae</taxon>
        <taxon>Apatetrinae</taxon>
        <taxon>Pectinophora</taxon>
    </lineage>
</organism>
<proteinExistence type="predicted"/>
<dbReference type="AlphaFoldDB" id="A0A1E1WIX1"/>